<comment type="caution">
    <text evidence="4">The sequence shown here is derived from an EMBL/GenBank/DDBJ whole genome shotgun (WGS) entry which is preliminary data.</text>
</comment>
<dbReference type="InterPro" id="IPR016024">
    <property type="entry name" value="ARM-type_fold"/>
</dbReference>
<dbReference type="Pfam" id="PF13414">
    <property type="entry name" value="TPR_11"/>
    <property type="match status" value="1"/>
</dbReference>
<keyword evidence="5" id="KW-1185">Reference proteome</keyword>
<dbReference type="PANTHER" id="PTHR12558">
    <property type="entry name" value="CELL DIVISION CYCLE 16,23,27"/>
    <property type="match status" value="1"/>
</dbReference>
<reference evidence="4 5" key="1">
    <citation type="submission" date="2018-05" db="EMBL/GenBank/DDBJ databases">
        <title>Lujinxingia marina gen. nov. sp. nov., a new facultative anaerobic member of the class Deltaproteobacteria, and proposal of Lujinxingaceae fam. nov.</title>
        <authorList>
            <person name="Li C.-M."/>
        </authorList>
    </citation>
    <scope>NUCLEOTIDE SEQUENCE [LARGE SCALE GENOMIC DNA]</scope>
    <source>
        <strain evidence="4 5">B210</strain>
    </source>
</reference>
<dbReference type="Gene3D" id="1.25.10.10">
    <property type="entry name" value="Leucine-rich Repeat Variant"/>
    <property type="match status" value="1"/>
</dbReference>
<dbReference type="SUPFAM" id="SSF48371">
    <property type="entry name" value="ARM repeat"/>
    <property type="match status" value="1"/>
</dbReference>
<evidence type="ECO:0000256" key="1">
    <source>
        <dbReference type="PROSITE-ProRule" id="PRU00339"/>
    </source>
</evidence>
<feature type="repeat" description="TPR" evidence="1">
    <location>
        <begin position="632"/>
        <end position="665"/>
    </location>
</feature>
<dbReference type="SUPFAM" id="SSF48452">
    <property type="entry name" value="TPR-like"/>
    <property type="match status" value="3"/>
</dbReference>
<proteinExistence type="predicted"/>
<evidence type="ECO:0000256" key="3">
    <source>
        <dbReference type="SAM" id="SignalP"/>
    </source>
</evidence>
<dbReference type="InterPro" id="IPR011990">
    <property type="entry name" value="TPR-like_helical_dom_sf"/>
</dbReference>
<accession>A0A328CAK4</accession>
<dbReference type="OrthoDB" id="5477158at2"/>
<dbReference type="PROSITE" id="PS50005">
    <property type="entry name" value="TPR"/>
    <property type="match status" value="5"/>
</dbReference>
<keyword evidence="3" id="KW-0732">Signal</keyword>
<feature type="chain" id="PRO_5016267271" evidence="3">
    <location>
        <begin position="44"/>
        <end position="1341"/>
    </location>
</feature>
<evidence type="ECO:0000313" key="4">
    <source>
        <dbReference type="EMBL" id="RAL24656.1"/>
    </source>
</evidence>
<dbReference type="EMBL" id="QHKO01000001">
    <property type="protein sequence ID" value="RAL24656.1"/>
    <property type="molecule type" value="Genomic_DNA"/>
</dbReference>
<organism evidence="4 5">
    <name type="scientific">Lujinxingia litoralis</name>
    <dbReference type="NCBI Taxonomy" id="2211119"/>
    <lineage>
        <taxon>Bacteria</taxon>
        <taxon>Deltaproteobacteria</taxon>
        <taxon>Bradymonadales</taxon>
        <taxon>Lujinxingiaceae</taxon>
        <taxon>Lujinxingia</taxon>
    </lineage>
</organism>
<gene>
    <name evidence="4" type="ORF">DL240_00150</name>
</gene>
<protein>
    <submittedName>
        <fullName evidence="4">Uncharacterized protein</fullName>
    </submittedName>
</protein>
<dbReference type="Proteomes" id="UP000249169">
    <property type="component" value="Unassembled WGS sequence"/>
</dbReference>
<feature type="region of interest" description="Disordered" evidence="2">
    <location>
        <begin position="1309"/>
        <end position="1341"/>
    </location>
</feature>
<feature type="repeat" description="TPR" evidence="1">
    <location>
        <begin position="701"/>
        <end position="734"/>
    </location>
</feature>
<dbReference type="Pfam" id="PF13432">
    <property type="entry name" value="TPR_16"/>
    <property type="match status" value="4"/>
</dbReference>
<dbReference type="PANTHER" id="PTHR12558:SF13">
    <property type="entry name" value="CELL DIVISION CYCLE PROTEIN 27 HOMOLOG"/>
    <property type="match status" value="1"/>
</dbReference>
<feature type="repeat" description="TPR" evidence="1">
    <location>
        <begin position="178"/>
        <end position="211"/>
    </location>
</feature>
<sequence>MVELWKQGKTGMKSGWWWKRVGMCAVTAGALALSGGLPSLAQAQDFEVTSGDERQQRIVERYMELVESNPAEERHLQSLLFHVGRGQGLNHLIDHYRRRVEARPESLNLHLVLGHLLRARGDFEDALAMYERAVELGPQASNAWLSRGQVRLMMGQRDGALTDFERALELEKNRQRRGEILQNLAELSFAQRDFERGIEFYKRRIALTPGDEYVRRDFASLLLQYRQWEEALAQYDALLRMVGGNTARRAEFLSERAEIFASMGQNDRALESLQQAIGLLRSDNWRVGEMRARMVDIYRQSGELGTFLERYARRWSKGGYDQQMLVADVYAETGQLDEALALYRRAAGRNRRAEEPRQKIIRIYERMGREQDLPAAYRDLMRAAPQRHGYGLELARHHMRMGQRDKALSVLRELERRFGEDSYVLLEIADHYGRWDMSDRAEATFERVNRLDPDDDVVILALAEHYFGRGERQRAVDTWRRLPDSRLGRVPGLARMGEVMVDRGLTDMGVSAYRQALSEAPEDMNVRRGLANALERARRWDEAAEAWNSVYERADREQLRQEARGRIVELYRRQQKLREQMNTWTRALEDQGDVRAGFFLAEAHLRLREFDRGAEVLEQLVGSSGVNDDEKVSALTLLERAYVQAERYDDAIVVLEQLVELRPQLAGELLARMSEYALRASGEAQAVDFAVRSLEVNPDDARAQARVAGIYEQAGEWEEAVRHYRAAAEIDPQAFDLRLALGRALLAQGRESEGEEVLWEVVRDATEDQMILEAGELLLNRAQRSGRLAVLEARWSPLAFRLPVRDAHGRLLLQLYSRMVGPLLVEAHHGDVEQRQLASAGLRDLGGRSASLLLDVVQSADVSQRARALRLIAELEVDLAVPMIARMIADRKEATRVGAIVAAARLADARLVGPLLDAASSAEPKVRQAAVWALGFMPAQRDLLRTLEAMAREESGGGGLALGSLARHGGKEAQRVIGERIEALAQGEPSYDAAQVFSALVESGRGEGEESAALVNLMKDASSPHAVWAARALGRRRSASGVSALWEHYVATLPVPSYAAEEGLRAAMRAGDRERDRATLWQDESRAFDWRRGELNVGALLAARKMQLEGGASLLGVLDNGIVAEALGRTLGRDAARWQKVAMHMLEEELDADVDGAGAAIGGRELATQMVAKMPPGVEGAAASLWRALAGDLNAQDVFGLAQEEQLDEVQTLLALRVAPWPSEFDRQGVSHWLRARLESEHAELRLLTLRVLAGLPGEVVQADVLKPAVLSQLDSAQSAHVIAAAGALAALNAVDALPRLRELEAEAPPAVRRALQEARQSLGAASPKSVEEETPNTRGS</sequence>
<dbReference type="PROSITE" id="PS50293">
    <property type="entry name" value="TPR_REGION"/>
    <property type="match status" value="1"/>
</dbReference>
<dbReference type="InterPro" id="IPR019734">
    <property type="entry name" value="TPR_rpt"/>
</dbReference>
<evidence type="ECO:0000256" key="2">
    <source>
        <dbReference type="SAM" id="MobiDB-lite"/>
    </source>
</evidence>
<dbReference type="InterPro" id="IPR011989">
    <property type="entry name" value="ARM-like"/>
</dbReference>
<feature type="signal peptide" evidence="3">
    <location>
        <begin position="1"/>
        <end position="43"/>
    </location>
</feature>
<dbReference type="RefSeq" id="WP_111727828.1">
    <property type="nucleotide sequence ID" value="NZ_QHKO01000001.1"/>
</dbReference>
<feature type="repeat" description="TPR" evidence="1">
    <location>
        <begin position="107"/>
        <end position="140"/>
    </location>
</feature>
<feature type="repeat" description="TPR" evidence="1">
    <location>
        <begin position="141"/>
        <end position="174"/>
    </location>
</feature>
<dbReference type="Gene3D" id="1.25.40.10">
    <property type="entry name" value="Tetratricopeptide repeat domain"/>
    <property type="match status" value="4"/>
</dbReference>
<name>A0A328CAK4_9DELT</name>
<keyword evidence="1" id="KW-0802">TPR repeat</keyword>
<evidence type="ECO:0000313" key="5">
    <source>
        <dbReference type="Proteomes" id="UP000249169"/>
    </source>
</evidence>
<dbReference type="SMART" id="SM00028">
    <property type="entry name" value="TPR"/>
    <property type="match status" value="11"/>
</dbReference>